<proteinExistence type="predicted"/>
<keyword evidence="5 7" id="KW-0472">Membrane</keyword>
<comment type="subcellular location">
    <subcellularLocation>
        <location evidence="1">Membrane</location>
        <topology evidence="1">Multi-pass membrane protein</topology>
    </subcellularLocation>
</comment>
<keyword evidence="2" id="KW-0813">Transport</keyword>
<sequence length="493" mass="53170">MSTKNQRADENGVIASDETTPLLAVEAAPIAEPVEPAQDEPTSTDGAHADDENAPLPKGQIFLLCLTRVVEPVAFFSIFPYVNSMIEHVGGIQKEDVGFYAGLIESLFSFTQMCVMLFWGKASDRYGRKPILVLSLLGIAVATTLFGLSQSIAQMIVARCFAGIFAGTVVTLRAMFSENSTKHTQAKAFSYFAFAGNLGIFLGPLLGAAFERPAEKYPRVFGYEIFHKYPYVLPGLVVSILTLTSALTTMLFVRETLHIHKDNQNAKKAPMTMWELVNAPGVARVILIFEYVGVLAFTFTAVNPVNLYTPVYLGGIGFSPELIGAVIGFSGLSQAAWLLLVFPPLHKRIGTGAVLRLTAWAWPMFFAVNPLFNLLLRHGQNIAFWVIAPPTLFLGSGVAMAFTAVQLAINDIAPSHETFGTLNAITLALSSGTRAVAPAGATSVYAIGVKYHIIGGQLFWVLNIILALGLVGLCKILPEKAEGRPKKAETQAA</sequence>
<feature type="transmembrane region" description="Helical" evidence="7">
    <location>
        <begin position="281"/>
        <end position="302"/>
    </location>
</feature>
<dbReference type="InterPro" id="IPR020846">
    <property type="entry name" value="MFS_dom"/>
</dbReference>
<evidence type="ECO:0000259" key="8">
    <source>
        <dbReference type="PROSITE" id="PS50850"/>
    </source>
</evidence>
<dbReference type="CDD" id="cd17330">
    <property type="entry name" value="MFS_SLC46_TetA_like"/>
    <property type="match status" value="1"/>
</dbReference>
<evidence type="ECO:0000256" key="6">
    <source>
        <dbReference type="SAM" id="MobiDB-lite"/>
    </source>
</evidence>
<reference evidence="9" key="1">
    <citation type="submission" date="2022-10" db="EMBL/GenBank/DDBJ databases">
        <title>Tapping the CABI collections for fungal endophytes: first genome assemblies for Collariella, Neodidymelliopsis, Ascochyta clinopodiicola, Didymella pomorum, Didymosphaeria variabile, Neocosmospora piperis and Neocucurbitaria cava.</title>
        <authorList>
            <person name="Hill R."/>
        </authorList>
    </citation>
    <scope>NUCLEOTIDE SEQUENCE</scope>
    <source>
        <strain evidence="9">IMI 355091</strain>
    </source>
</reference>
<feature type="transmembrane region" description="Helical" evidence="7">
    <location>
        <begin position="156"/>
        <end position="176"/>
    </location>
</feature>
<feature type="transmembrane region" description="Helical" evidence="7">
    <location>
        <begin position="382"/>
        <end position="409"/>
    </location>
</feature>
<gene>
    <name evidence="9" type="ORF">N0V91_007257</name>
</gene>
<dbReference type="EMBL" id="JAPEVA010000062">
    <property type="protein sequence ID" value="KAJ4402392.1"/>
    <property type="molecule type" value="Genomic_DNA"/>
</dbReference>
<keyword evidence="10" id="KW-1185">Reference proteome</keyword>
<feature type="region of interest" description="Disordered" evidence="6">
    <location>
        <begin position="1"/>
        <end position="20"/>
    </location>
</feature>
<dbReference type="GO" id="GO:0022857">
    <property type="term" value="F:transmembrane transporter activity"/>
    <property type="evidence" value="ECO:0007669"/>
    <property type="project" value="InterPro"/>
</dbReference>
<evidence type="ECO:0000313" key="10">
    <source>
        <dbReference type="Proteomes" id="UP001140510"/>
    </source>
</evidence>
<feature type="transmembrane region" description="Helical" evidence="7">
    <location>
        <begin position="230"/>
        <end position="253"/>
    </location>
</feature>
<feature type="transmembrane region" description="Helical" evidence="7">
    <location>
        <begin position="131"/>
        <end position="150"/>
    </location>
</feature>
<dbReference type="Proteomes" id="UP001140510">
    <property type="component" value="Unassembled WGS sequence"/>
</dbReference>
<dbReference type="Gene3D" id="1.20.1250.20">
    <property type="entry name" value="MFS general substrate transporter like domains"/>
    <property type="match status" value="1"/>
</dbReference>
<dbReference type="GO" id="GO:0016020">
    <property type="term" value="C:membrane"/>
    <property type="evidence" value="ECO:0007669"/>
    <property type="project" value="UniProtKB-SubCell"/>
</dbReference>
<feature type="transmembrane region" description="Helical" evidence="7">
    <location>
        <begin position="354"/>
        <end position="376"/>
    </location>
</feature>
<feature type="domain" description="Major facilitator superfamily (MFS) profile" evidence="8">
    <location>
        <begin position="60"/>
        <end position="481"/>
    </location>
</feature>
<dbReference type="PANTHER" id="PTHR23504">
    <property type="entry name" value="MAJOR FACILITATOR SUPERFAMILY DOMAIN-CONTAINING PROTEIN 10"/>
    <property type="match status" value="1"/>
</dbReference>
<evidence type="ECO:0000256" key="4">
    <source>
        <dbReference type="ARBA" id="ARBA00022989"/>
    </source>
</evidence>
<comment type="caution">
    <text evidence="9">The sequence shown here is derived from an EMBL/GenBank/DDBJ whole genome shotgun (WGS) entry which is preliminary data.</text>
</comment>
<accession>A0A9W8Z9G0</accession>
<dbReference type="AlphaFoldDB" id="A0A9W8Z9G0"/>
<organism evidence="9 10">
    <name type="scientific">Didymella pomorum</name>
    <dbReference type="NCBI Taxonomy" id="749634"/>
    <lineage>
        <taxon>Eukaryota</taxon>
        <taxon>Fungi</taxon>
        <taxon>Dikarya</taxon>
        <taxon>Ascomycota</taxon>
        <taxon>Pezizomycotina</taxon>
        <taxon>Dothideomycetes</taxon>
        <taxon>Pleosporomycetidae</taxon>
        <taxon>Pleosporales</taxon>
        <taxon>Pleosporineae</taxon>
        <taxon>Didymellaceae</taxon>
        <taxon>Didymella</taxon>
    </lineage>
</organism>
<evidence type="ECO:0000256" key="2">
    <source>
        <dbReference type="ARBA" id="ARBA00022448"/>
    </source>
</evidence>
<protein>
    <recommendedName>
        <fullName evidence="8">Major facilitator superfamily (MFS) profile domain-containing protein</fullName>
    </recommendedName>
</protein>
<evidence type="ECO:0000256" key="7">
    <source>
        <dbReference type="SAM" id="Phobius"/>
    </source>
</evidence>
<feature type="region of interest" description="Disordered" evidence="6">
    <location>
        <begin position="27"/>
        <end position="51"/>
    </location>
</feature>
<evidence type="ECO:0000313" key="9">
    <source>
        <dbReference type="EMBL" id="KAJ4402392.1"/>
    </source>
</evidence>
<dbReference type="PROSITE" id="PS50850">
    <property type="entry name" value="MFS"/>
    <property type="match status" value="1"/>
</dbReference>
<keyword evidence="3 7" id="KW-0812">Transmembrane</keyword>
<keyword evidence="4 7" id="KW-1133">Transmembrane helix</keyword>
<feature type="compositionally biased region" description="Low complexity" evidence="6">
    <location>
        <begin position="27"/>
        <end position="36"/>
    </location>
</feature>
<dbReference type="Pfam" id="PF07690">
    <property type="entry name" value="MFS_1"/>
    <property type="match status" value="1"/>
</dbReference>
<evidence type="ECO:0000256" key="5">
    <source>
        <dbReference type="ARBA" id="ARBA00023136"/>
    </source>
</evidence>
<dbReference type="InterPro" id="IPR036259">
    <property type="entry name" value="MFS_trans_sf"/>
</dbReference>
<feature type="transmembrane region" description="Helical" evidence="7">
    <location>
        <begin position="458"/>
        <end position="477"/>
    </location>
</feature>
<dbReference type="SUPFAM" id="SSF103473">
    <property type="entry name" value="MFS general substrate transporter"/>
    <property type="match status" value="1"/>
</dbReference>
<dbReference type="PANTHER" id="PTHR23504:SF3">
    <property type="entry name" value="MAJOR FACILITATOR SUPERFAMILY (MFS) PROFILE DOMAIN-CONTAINING PROTEIN"/>
    <property type="match status" value="1"/>
</dbReference>
<evidence type="ECO:0000256" key="1">
    <source>
        <dbReference type="ARBA" id="ARBA00004141"/>
    </source>
</evidence>
<evidence type="ECO:0000256" key="3">
    <source>
        <dbReference type="ARBA" id="ARBA00022692"/>
    </source>
</evidence>
<dbReference type="InterPro" id="IPR011701">
    <property type="entry name" value="MFS"/>
</dbReference>
<feature type="transmembrane region" description="Helical" evidence="7">
    <location>
        <begin position="188"/>
        <end position="210"/>
    </location>
</feature>
<feature type="transmembrane region" description="Helical" evidence="7">
    <location>
        <begin position="99"/>
        <end position="119"/>
    </location>
</feature>
<feature type="transmembrane region" description="Helical" evidence="7">
    <location>
        <begin position="322"/>
        <end position="342"/>
    </location>
</feature>
<feature type="compositionally biased region" description="Basic and acidic residues" evidence="6">
    <location>
        <begin position="1"/>
        <end position="10"/>
    </location>
</feature>
<name>A0A9W8Z9G0_9PLEO</name>
<dbReference type="OrthoDB" id="419616at2759"/>